<name>H0URI5_9BACT</name>
<dbReference type="PROSITE" id="PS51462">
    <property type="entry name" value="NUDIX"/>
    <property type="match status" value="1"/>
</dbReference>
<evidence type="ECO:0000313" key="5">
    <source>
        <dbReference type="EMBL" id="EHM09924.1"/>
    </source>
</evidence>
<dbReference type="PANTHER" id="PTHR11839">
    <property type="entry name" value="UDP/ADP-SUGAR PYROPHOSPHATASE"/>
    <property type="match status" value="1"/>
</dbReference>
<dbReference type="GO" id="GO:0006753">
    <property type="term" value="P:nucleoside phosphate metabolic process"/>
    <property type="evidence" value="ECO:0007669"/>
    <property type="project" value="TreeGrafter"/>
</dbReference>
<dbReference type="PRINTS" id="PR00502">
    <property type="entry name" value="NUDIXFAMILY"/>
</dbReference>
<dbReference type="STRING" id="926567.TheveDRAFT_0774"/>
<dbReference type="Gene3D" id="3.90.79.10">
    <property type="entry name" value="Nucleoside Triphosphate Pyrophosphohydrolase"/>
    <property type="match status" value="1"/>
</dbReference>
<accession>H0URI5</accession>
<dbReference type="OrthoDB" id="9806150at2"/>
<evidence type="ECO:0000256" key="1">
    <source>
        <dbReference type="ARBA" id="ARBA00001946"/>
    </source>
</evidence>
<dbReference type="EMBL" id="CM001377">
    <property type="protein sequence ID" value="EHM09924.1"/>
    <property type="molecule type" value="Genomic_DNA"/>
</dbReference>
<dbReference type="RefSeq" id="WP_006583418.1">
    <property type="nucleotide sequence ID" value="NZ_CM001377.1"/>
</dbReference>
<evidence type="ECO:0000313" key="6">
    <source>
        <dbReference type="Proteomes" id="UP000005730"/>
    </source>
</evidence>
<dbReference type="eggNOG" id="COG0494">
    <property type="taxonomic scope" value="Bacteria"/>
</dbReference>
<dbReference type="GO" id="GO:0016462">
    <property type="term" value="F:pyrophosphatase activity"/>
    <property type="evidence" value="ECO:0007669"/>
    <property type="project" value="UniProtKB-ARBA"/>
</dbReference>
<dbReference type="PROSITE" id="PS00893">
    <property type="entry name" value="NUDIX_BOX"/>
    <property type="match status" value="1"/>
</dbReference>
<dbReference type="CDD" id="cd03424">
    <property type="entry name" value="NUDIX_ADPRase_Nudt5_UGPPase_Nudt14"/>
    <property type="match status" value="1"/>
</dbReference>
<dbReference type="SUPFAM" id="SSF55811">
    <property type="entry name" value="Nudix"/>
    <property type="match status" value="1"/>
</dbReference>
<dbReference type="PANTHER" id="PTHR11839:SF18">
    <property type="entry name" value="NUDIX HYDROLASE DOMAIN-CONTAINING PROTEIN"/>
    <property type="match status" value="1"/>
</dbReference>
<dbReference type="Pfam" id="PF00293">
    <property type="entry name" value="NUDIX"/>
    <property type="match status" value="1"/>
</dbReference>
<dbReference type="InterPro" id="IPR015797">
    <property type="entry name" value="NUDIX_hydrolase-like_dom_sf"/>
</dbReference>
<gene>
    <name evidence="5" type="ORF">TheveDRAFT_0774</name>
</gene>
<evidence type="ECO:0000256" key="3">
    <source>
        <dbReference type="RuleBase" id="RU003476"/>
    </source>
</evidence>
<evidence type="ECO:0000256" key="2">
    <source>
        <dbReference type="ARBA" id="ARBA00022801"/>
    </source>
</evidence>
<proteinExistence type="inferred from homology"/>
<dbReference type="InterPro" id="IPR000086">
    <property type="entry name" value="NUDIX_hydrolase_dom"/>
</dbReference>
<protein>
    <submittedName>
        <fullName evidence="5">ADP-ribose pyrophosphatase</fullName>
    </submittedName>
</protein>
<feature type="domain" description="Nudix hydrolase" evidence="4">
    <location>
        <begin position="43"/>
        <end position="171"/>
    </location>
</feature>
<reference evidence="5 6" key="1">
    <citation type="submission" date="2011-10" db="EMBL/GenBank/DDBJ databases">
        <title>The Noncontiguous Finished genome of Thermanaerovibrio velox DSM 12556.</title>
        <authorList>
            <consortium name="US DOE Joint Genome Institute (JGI-PGF)"/>
            <person name="Lucas S."/>
            <person name="Copeland A."/>
            <person name="Lapidus A."/>
            <person name="Glavina del Rio T."/>
            <person name="Dalin E."/>
            <person name="Tice H."/>
            <person name="Bruce D."/>
            <person name="Goodwin L."/>
            <person name="Pitluck S."/>
            <person name="Peters L."/>
            <person name="Mikhailova N."/>
            <person name="Teshima H."/>
            <person name="Kyrpides N."/>
            <person name="Mavromatis K."/>
            <person name="Ivanova N."/>
            <person name="Markowitz V."/>
            <person name="Cheng J.-F."/>
            <person name="Hugenholtz P."/>
            <person name="Woyke T."/>
            <person name="Wu D."/>
            <person name="Spring S."/>
            <person name="Brambilla E.-M."/>
            <person name="Klenk H.-P."/>
            <person name="Eisen J.A."/>
        </authorList>
    </citation>
    <scope>NUCLEOTIDE SEQUENCE [LARGE SCALE GENOMIC DNA]</scope>
    <source>
        <strain evidence="5 6">DSM 12556</strain>
    </source>
</reference>
<comment type="cofactor">
    <cofactor evidence="1">
        <name>Mg(2+)</name>
        <dbReference type="ChEBI" id="CHEBI:18420"/>
    </cofactor>
</comment>
<dbReference type="InterPro" id="IPR020084">
    <property type="entry name" value="NUDIX_hydrolase_CS"/>
</dbReference>
<sequence length="184" mass="20393">MSDSNLSEEVLCREIVYGGKVISVARDVVKLPNGKNTFREVAVHRPAVAILPILNDGRILLIRQYRHPVKRVIWEIPAGLLEEGEDPAGAAQRELREETGYRAGVLERGPSFFPSPGFCDEEIHVFIGKELAQDPLDCDDDEFVRVESVSLEKALSMISSGEIVDGKTILAILWLINSLGISQR</sequence>
<dbReference type="GO" id="GO:0019693">
    <property type="term" value="P:ribose phosphate metabolic process"/>
    <property type="evidence" value="ECO:0007669"/>
    <property type="project" value="TreeGrafter"/>
</dbReference>
<dbReference type="FunFam" id="3.90.79.10:FF:000024">
    <property type="entry name" value="ADP-ribose pyrophosphatase"/>
    <property type="match status" value="1"/>
</dbReference>
<comment type="similarity">
    <text evidence="3">Belongs to the Nudix hydrolase family.</text>
</comment>
<dbReference type="Proteomes" id="UP000005730">
    <property type="component" value="Chromosome"/>
</dbReference>
<dbReference type="AlphaFoldDB" id="H0URI5"/>
<dbReference type="GO" id="GO:0005829">
    <property type="term" value="C:cytosol"/>
    <property type="evidence" value="ECO:0007669"/>
    <property type="project" value="TreeGrafter"/>
</dbReference>
<dbReference type="HOGENOM" id="CLU_062658_5_1_0"/>
<evidence type="ECO:0000259" key="4">
    <source>
        <dbReference type="PROSITE" id="PS51462"/>
    </source>
</evidence>
<keyword evidence="6" id="KW-1185">Reference proteome</keyword>
<organism evidence="5 6">
    <name type="scientific">Thermanaerovibrio velox DSM 12556</name>
    <dbReference type="NCBI Taxonomy" id="926567"/>
    <lineage>
        <taxon>Bacteria</taxon>
        <taxon>Thermotogati</taxon>
        <taxon>Synergistota</taxon>
        <taxon>Synergistia</taxon>
        <taxon>Synergistales</taxon>
        <taxon>Synergistaceae</taxon>
        <taxon>Thermanaerovibrio</taxon>
    </lineage>
</organism>
<keyword evidence="2 3" id="KW-0378">Hydrolase</keyword>
<dbReference type="InterPro" id="IPR020476">
    <property type="entry name" value="Nudix_hydrolase"/>
</dbReference>